<dbReference type="InterPro" id="IPR014917">
    <property type="entry name" value="DUF1800"/>
</dbReference>
<evidence type="ECO:0000313" key="2">
    <source>
        <dbReference type="Proteomes" id="UP001139700"/>
    </source>
</evidence>
<dbReference type="Pfam" id="PF08811">
    <property type="entry name" value="DUF1800"/>
    <property type="match status" value="1"/>
</dbReference>
<dbReference type="Proteomes" id="UP001139700">
    <property type="component" value="Unassembled WGS sequence"/>
</dbReference>
<reference evidence="1" key="1">
    <citation type="submission" date="2021-12" db="EMBL/GenBank/DDBJ databases">
        <title>Novel species in genus Dyadobacter.</title>
        <authorList>
            <person name="Ma C."/>
        </authorList>
    </citation>
    <scope>NUCLEOTIDE SEQUENCE</scope>
    <source>
        <strain evidence="1">CY399</strain>
    </source>
</reference>
<comment type="caution">
    <text evidence="1">The sequence shown here is derived from an EMBL/GenBank/DDBJ whole genome shotgun (WGS) entry which is preliminary data.</text>
</comment>
<dbReference type="EMBL" id="JAJTTA010000004">
    <property type="protein sequence ID" value="MCF0042521.1"/>
    <property type="molecule type" value="Genomic_DNA"/>
</dbReference>
<proteinExistence type="predicted"/>
<organism evidence="1 2">
    <name type="scientific">Dyadobacter fanqingshengii</name>
    <dbReference type="NCBI Taxonomy" id="2906443"/>
    <lineage>
        <taxon>Bacteria</taxon>
        <taxon>Pseudomonadati</taxon>
        <taxon>Bacteroidota</taxon>
        <taxon>Cytophagia</taxon>
        <taxon>Cytophagales</taxon>
        <taxon>Spirosomataceae</taxon>
        <taxon>Dyadobacter</taxon>
    </lineage>
</organism>
<name>A0A9X1PCN1_9BACT</name>
<dbReference type="RefSeq" id="WP_234615372.1">
    <property type="nucleotide sequence ID" value="NZ_CP098806.1"/>
</dbReference>
<accession>A0A9X1PCN1</accession>
<gene>
    <name evidence="1" type="ORF">LXM24_20630</name>
</gene>
<keyword evidence="2" id="KW-1185">Reference proteome</keyword>
<protein>
    <submittedName>
        <fullName evidence="1">DUF1800 domain-containing protein</fullName>
    </submittedName>
</protein>
<sequence>MAYLDTYSGTLTSSTAAHLLRRATFGPTNQEIADFTGKTAAEAVDLLIANSSFRATPPPPVEMDSTRADAGQPFFGKPFETERNPPYYNYVRYWWVGLMTEQLGRPSVLEKLTAFWQNHFVVTYGAVQDYRFMDRYLRLLRSNALGNFRNLVIEVAKDPGMLVFQNGNENTKEQPNENFARELQELFTVGQKDFYGNYNYTEGDVKTAAQVLTGWQVTNRFKEQSTSIGMSFTPARHDTSNKIFSVKYNNTEIVGRSSATGGEEELAELTEMLLRHPECPKFICRKLYRWYVNTNVTQEIEDQIIVPLAAFFSSAANNYKIEPVLRKLLSSNVFFDSKNIGAIIKSPAELMIGAVRIFDQKVPDLTTDYAAFQKMMNYLSYGMSALQLNLLNQPSVFGSPAYYQTGFSKNWINESMLGLRGSRTDSLVYPYLEIKPGYILGVDILSRLRNIQPNFSDVAASPAITCEQVLAELSKNLFALELSQSQKDFLIDSIMMMKSSPRSTWIREWDAYRATPDNVSRQNAILWRCRALLKYMLRMAEYQVF</sequence>
<evidence type="ECO:0000313" key="1">
    <source>
        <dbReference type="EMBL" id="MCF0042521.1"/>
    </source>
</evidence>
<dbReference type="AlphaFoldDB" id="A0A9X1PCN1"/>